<evidence type="ECO:0000256" key="1">
    <source>
        <dbReference type="SAM" id="MobiDB-lite"/>
    </source>
</evidence>
<organism evidence="3 4">
    <name type="scientific">Aplysia californica</name>
    <name type="common">California sea hare</name>
    <dbReference type="NCBI Taxonomy" id="6500"/>
    <lineage>
        <taxon>Eukaryota</taxon>
        <taxon>Metazoa</taxon>
        <taxon>Spiralia</taxon>
        <taxon>Lophotrochozoa</taxon>
        <taxon>Mollusca</taxon>
        <taxon>Gastropoda</taxon>
        <taxon>Heterobranchia</taxon>
        <taxon>Euthyneura</taxon>
        <taxon>Tectipleura</taxon>
        <taxon>Aplysiida</taxon>
        <taxon>Aplysioidea</taxon>
        <taxon>Aplysiidae</taxon>
        <taxon>Aplysia</taxon>
    </lineage>
</organism>
<feature type="domain" description="Coiled-coil protein 142 C-terminal" evidence="2">
    <location>
        <begin position="513"/>
        <end position="984"/>
    </location>
</feature>
<dbReference type="InterPro" id="IPR026700">
    <property type="entry name" value="CCDC142"/>
</dbReference>
<evidence type="ECO:0000313" key="4">
    <source>
        <dbReference type="RefSeq" id="XP_005092226.1"/>
    </source>
</evidence>
<feature type="region of interest" description="Disordered" evidence="1">
    <location>
        <begin position="439"/>
        <end position="471"/>
    </location>
</feature>
<evidence type="ECO:0000259" key="2">
    <source>
        <dbReference type="Pfam" id="PF14923"/>
    </source>
</evidence>
<dbReference type="PANTHER" id="PTHR21436">
    <property type="entry name" value="COILED-COIL DOMAIN-CONTAINING PROTEIN 142"/>
    <property type="match status" value="1"/>
</dbReference>
<dbReference type="InterPro" id="IPR055350">
    <property type="entry name" value="CCDC142_C"/>
</dbReference>
<accession>A0ABM0JF19</accession>
<dbReference type="Proteomes" id="UP000694888">
    <property type="component" value="Unplaced"/>
</dbReference>
<dbReference type="PANTHER" id="PTHR21436:SF2">
    <property type="entry name" value="COILED-COIL DOMAIN-CONTAINING PROTEIN 142"/>
    <property type="match status" value="1"/>
</dbReference>
<name>A0ABM0JF19_APLCA</name>
<evidence type="ECO:0000313" key="3">
    <source>
        <dbReference type="Proteomes" id="UP000694888"/>
    </source>
</evidence>
<protein>
    <submittedName>
        <fullName evidence="4">Uncharacterized protein LOC101846194 isoform X1</fullName>
    </submittedName>
</protein>
<dbReference type="RefSeq" id="XP_005092226.1">
    <property type="nucleotide sequence ID" value="XM_005092169.3"/>
</dbReference>
<keyword evidence="3" id="KW-1185">Reference proteome</keyword>
<sequence length="1008" mass="113012">MSQSLSRGPGRGRGSLKSRLPPIHMLGKHTPVDEDEPPDVPIQAFGFDTDGENSFSSAFETTFDATDADDAAKFLRKTFNILQPGHHACKRVPEMDGGYFNHCPRGVPLGQQYSRLRKLMEERAQLELLKDCLSRVRSAQMFVEELEGLVHMECRTVYAIRHGCGPSETPVTKLYCLNALCEDLRLHVAHWNSIKQRMNTNRWLQPRLGQLCLQLQYIMQVLMSAVLRAVWNLDQLIHIGFEVFAHCNMETLTPEIMWNITRGLEDFNVVVNGLKLNFQLEKSHSFAYSPFSFVHNVHPALLNSSFRKPLRVIPFTKVLNILANEKSRYAAKLTHHFFTANEHFVRMLSTGTMPPFEWGDYLPHQHQPHSQAIHSDTSDYHTFSGSNASLNATFLQVGSVRAPDLSNLGSPLIEFSQKEQEFAENFLLIVCNSTSLLRKNEPQKTHRSRPSNKNSDLKTPLSPVVGRPPRVQFQGETPVMTRTDSHHRKTVSWGDNADNTIRSAVVAHYMDSLWTHLGSNLDLFLDEPAWSNRSCLLQSKMGSVLLFNDTVTAVLRNIIEHVCYKDLFPPTSVQPLLGVVFRLHALSAYGAWDAFLSTSLASEPSDKCQPRPLSGEAFSTRTGQYLRDLFKPLMSILQDISQSLSKDQEDVVQRADVDLGVYAGVTWRMLTTCRVAQSWCSTKVQQSLSSWNVNQFLLLTHTDLKILVDSTKNASYLLQSLKFSSEGLSSRVCDNLSACQVTGLLQQISQTNSQMQSLSGSTTKTFVDKYSAYVTAFFQENMLPSRMWKRKIPPDDQAEANQYTVDILDNLLSPVVRGINYLSAASQISIISMVTVSLCNAWIACILKEKIRFSLWGAVQLGIDFSHVHTKLGAMLENEEVRQSITDLAIFQQMRGIVILLKRQPSQKQPVKLMDSIMCDTAASVPSPEPGSTINSTTSPSVATTSAITLGNGAHKSQRALNHPQLSQEEEIDVATVPNMQEWLALRAIGGSKQWKFPACFSRSSSDE</sequence>
<reference evidence="4" key="1">
    <citation type="submission" date="2025-08" db="UniProtKB">
        <authorList>
            <consortium name="RefSeq"/>
        </authorList>
    </citation>
    <scope>IDENTIFICATION</scope>
</reference>
<proteinExistence type="predicted"/>
<dbReference type="GeneID" id="101846194"/>
<gene>
    <name evidence="4" type="primary">LOC101846194</name>
</gene>
<dbReference type="Pfam" id="PF14923">
    <property type="entry name" value="CCDC142"/>
    <property type="match status" value="1"/>
</dbReference>
<feature type="region of interest" description="Disordered" evidence="1">
    <location>
        <begin position="1"/>
        <end position="38"/>
    </location>
</feature>